<evidence type="ECO:0000256" key="1">
    <source>
        <dbReference type="SAM" id="Phobius"/>
    </source>
</evidence>
<feature type="transmembrane region" description="Helical" evidence="1">
    <location>
        <begin position="156"/>
        <end position="180"/>
    </location>
</feature>
<evidence type="ECO:0000313" key="2">
    <source>
        <dbReference type="EMBL" id="MDW5596746.1"/>
    </source>
</evidence>
<name>A0ABU4HTW3_9ACTN</name>
<dbReference type="Proteomes" id="UP001284601">
    <property type="component" value="Unassembled WGS sequence"/>
</dbReference>
<keyword evidence="1" id="KW-1133">Transmembrane helix</keyword>
<evidence type="ECO:0008006" key="4">
    <source>
        <dbReference type="Google" id="ProtNLM"/>
    </source>
</evidence>
<dbReference type="EMBL" id="JAWSTH010000064">
    <property type="protein sequence ID" value="MDW5596746.1"/>
    <property type="molecule type" value="Genomic_DNA"/>
</dbReference>
<feature type="transmembrane region" description="Helical" evidence="1">
    <location>
        <begin position="35"/>
        <end position="54"/>
    </location>
</feature>
<feature type="transmembrane region" description="Helical" evidence="1">
    <location>
        <begin position="107"/>
        <end position="126"/>
    </location>
</feature>
<protein>
    <recommendedName>
        <fullName evidence="4">DUF4386 family protein</fullName>
    </recommendedName>
</protein>
<gene>
    <name evidence="2" type="ORF">R7226_20540</name>
</gene>
<keyword evidence="1" id="KW-0472">Membrane</keyword>
<sequence>MTSVAPDPTPAPGARRATAIALDHLVLPLARVRSLTAWALFAAAAFVVAGVATTPHDDGTTAGLLDQMALHPERTQISDLLLHLGWTGAALACIGLALLGSVRRGPLLLIGCALAAIGLTTLPGLFATDAYDMAIAQELPRALGIAVSEEAASKPIAALLFISGSLGAALGPVLLLAALWRQGTLGIAPWVLTVVGPLISVIGNRGATAVIGATLLGLGYALAGWELVRRRT</sequence>
<keyword evidence="3" id="KW-1185">Reference proteome</keyword>
<dbReference type="RefSeq" id="WP_318599183.1">
    <property type="nucleotide sequence ID" value="NZ_JAWSTH010000064.1"/>
</dbReference>
<proteinExistence type="predicted"/>
<feature type="transmembrane region" description="Helical" evidence="1">
    <location>
        <begin position="187"/>
        <end position="203"/>
    </location>
</feature>
<accession>A0ABU4HTW3</accession>
<organism evidence="2 3">
    <name type="scientific">Conexibacter stalactiti</name>
    <dbReference type="NCBI Taxonomy" id="1940611"/>
    <lineage>
        <taxon>Bacteria</taxon>
        <taxon>Bacillati</taxon>
        <taxon>Actinomycetota</taxon>
        <taxon>Thermoleophilia</taxon>
        <taxon>Solirubrobacterales</taxon>
        <taxon>Conexibacteraceae</taxon>
        <taxon>Conexibacter</taxon>
    </lineage>
</organism>
<feature type="transmembrane region" description="Helical" evidence="1">
    <location>
        <begin position="80"/>
        <end position="100"/>
    </location>
</feature>
<evidence type="ECO:0000313" key="3">
    <source>
        <dbReference type="Proteomes" id="UP001284601"/>
    </source>
</evidence>
<reference evidence="2 3" key="2">
    <citation type="submission" date="2023-10" db="EMBL/GenBank/DDBJ databases">
        <authorList>
            <person name="Han X.F."/>
        </authorList>
    </citation>
    <scope>NUCLEOTIDE SEQUENCE [LARGE SCALE GENOMIC DNA]</scope>
    <source>
        <strain evidence="2 3">KCTC 39840</strain>
    </source>
</reference>
<reference evidence="3" key="1">
    <citation type="submission" date="2023-07" db="EMBL/GenBank/DDBJ databases">
        <title>Conexibacter stalactiti sp. nov., isolated from stalactites in a lava cave and emended description of the genus Conexibacter.</title>
        <authorList>
            <person name="Lee S.D."/>
        </authorList>
    </citation>
    <scope>NUCLEOTIDE SEQUENCE [LARGE SCALE GENOMIC DNA]</scope>
    <source>
        <strain evidence="3">KCTC 39840</strain>
    </source>
</reference>
<feature type="transmembrane region" description="Helical" evidence="1">
    <location>
        <begin position="209"/>
        <end position="228"/>
    </location>
</feature>
<keyword evidence="1" id="KW-0812">Transmembrane</keyword>
<comment type="caution">
    <text evidence="2">The sequence shown here is derived from an EMBL/GenBank/DDBJ whole genome shotgun (WGS) entry which is preliminary data.</text>
</comment>